<dbReference type="SMART" id="SM00382">
    <property type="entry name" value="AAA"/>
    <property type="match status" value="2"/>
</dbReference>
<organism evidence="13 14">
    <name type="scientific">[Candida] anglica</name>
    <dbReference type="NCBI Taxonomy" id="148631"/>
    <lineage>
        <taxon>Eukaryota</taxon>
        <taxon>Fungi</taxon>
        <taxon>Dikarya</taxon>
        <taxon>Ascomycota</taxon>
        <taxon>Saccharomycotina</taxon>
        <taxon>Pichiomycetes</taxon>
        <taxon>Debaryomycetaceae</taxon>
        <taxon>Kurtzmaniella</taxon>
    </lineage>
</organism>
<feature type="transmembrane region" description="Helical" evidence="10">
    <location>
        <begin position="858"/>
        <end position="883"/>
    </location>
</feature>
<keyword evidence="3" id="KW-0813">Transport</keyword>
<feature type="domain" description="ABC transporter" evidence="11">
    <location>
        <begin position="1139"/>
        <end position="1386"/>
    </location>
</feature>
<feature type="transmembrane region" description="Helical" evidence="10">
    <location>
        <begin position="364"/>
        <end position="386"/>
    </location>
</feature>
<dbReference type="InterPro" id="IPR003439">
    <property type="entry name" value="ABC_transporter-like_ATP-bd"/>
</dbReference>
<gene>
    <name evidence="13" type="primary">YOR1</name>
    <name evidence="13" type="ORF">CAAN4_F13366</name>
</gene>
<evidence type="ECO:0000256" key="1">
    <source>
        <dbReference type="ARBA" id="ARBA00004141"/>
    </source>
</evidence>
<feature type="transmembrane region" description="Helical" evidence="10">
    <location>
        <begin position="259"/>
        <end position="278"/>
    </location>
</feature>
<evidence type="ECO:0000256" key="9">
    <source>
        <dbReference type="SAM" id="MobiDB-lite"/>
    </source>
</evidence>
<dbReference type="InterPro" id="IPR003593">
    <property type="entry name" value="AAA+_ATPase"/>
</dbReference>
<dbReference type="Gene3D" id="1.20.1560.10">
    <property type="entry name" value="ABC transporter type 1, transmembrane domain"/>
    <property type="match status" value="2"/>
</dbReference>
<dbReference type="CDD" id="cd03244">
    <property type="entry name" value="ABCC_MRP_domain2"/>
    <property type="match status" value="1"/>
</dbReference>
<evidence type="ECO:0000256" key="4">
    <source>
        <dbReference type="ARBA" id="ARBA00022692"/>
    </source>
</evidence>
<comment type="subcellular location">
    <subcellularLocation>
        <location evidence="1">Membrane</location>
        <topology evidence="1">Multi-pass membrane protein</topology>
    </subcellularLocation>
</comment>
<evidence type="ECO:0000256" key="5">
    <source>
        <dbReference type="ARBA" id="ARBA00022741"/>
    </source>
</evidence>
<keyword evidence="14" id="KW-1185">Reference proteome</keyword>
<dbReference type="CDD" id="cd18606">
    <property type="entry name" value="ABC_6TM_YOR1_D2_like"/>
    <property type="match status" value="1"/>
</dbReference>
<evidence type="ECO:0000259" key="12">
    <source>
        <dbReference type="PROSITE" id="PS50929"/>
    </source>
</evidence>
<dbReference type="Pfam" id="PF00005">
    <property type="entry name" value="ABC_tran"/>
    <property type="match status" value="2"/>
</dbReference>
<comment type="similarity">
    <text evidence="2">Belongs to the ABC transporter superfamily. ABCC family. Conjugate transporter (TC 3.A.1.208) subfamily.</text>
</comment>
<sequence length="1397" mass="156338">MSGVEDFTSLEAGTDYQPQKRLLSKFIKGEYPIPTEEERQPYPFPNASFFSKVFFWWVTPVLKVGYSRTLRPADLYYLTDDIKIEKLTADFNQVLDSQLASARAQHEADPENQDKPFEWPKYTIAKAVIATFKSDLIKASVFASLAIIFMSLTPLLMKQLIKFVQEISAGVPGVHIGQGIGYAFGCSFALAVTGFLFNHYFYFGLLVGVKTKTVLITSVLDKSFKLSAKSRKRFTPGKITSLMGTDLSRIEMSMVFQPLLFILPISLGIGIAILLINIGVSSLIGLAVFLFFLVIIGAGTGQMYKYRDHVTKLTDNRVGIIKEVLSNLKMIKFYSWEVPYLNKIITARSKEISTILRIQAVRNIITSVALSLTGITAMVSFLVLFALNGKTKDPASVFSSVSTFEILAICVFMLPMCLTSLVDLLNAFKRTEKLLCAEEETENPRFINIDTSGPLAIDIKNATFIWDTVGIEEEPDEADLKKKKKEEAKKLKELKKLAKKNGTKVEDEKVEEKATKKSGTATPDSSTFQGLSNIDLSVAKGEFVVITGLIGSGKSSLLQAISGTMFLESGSTTLDGSYLMCGEPWVQNETIKENILFGSEYSQKKYDEVIYSCSLQQDLEMLEAGDYTEVGERGITLSGGQKARINLARAVYSDSDIILLDDVLSAVDARVGRHIMANCILGYLKNKTRILATHQLSLIQYANRVVYVNGDGSIDVGTVDELKERNPGFQSLMSYNSVAILDEEDEVDDADIVDPTLADKMDAVVKTSSESDESFIDLEKKDISKGKMVTEEERAVNRMSLDVYIQYIRQGTAKLSFPGFIIVFCLSVALGTFCDLFTNTWLSFWISHKFPGKSDGFYMGIYAMLTFCTVIFVTLEFFVLVTVTTSSSKNLNLMAVKRLLHAPMSFLDVTPTGRILNRFTKDTDALDNEINEQLRMMFFSCGKIIGILVLCIIYVPWVAIAVPPLAFIFVCLADYFQSSTREIKRLEAVQRSFVYNNFAEALNGMTTIKAYYSKYRFMDKNYTSIDNMNEATILVFANQRWLALMLELMLFFFSLLVSLCCVFRVFKINAASAGLIVSYAFNMANELSQFIRIATQVENDMNSAERICQYAFHMEQEADFSIQNTCPDSSWPQHGGITFDRVNLKYRKGLPNVLNNLTFNVSPGEKIGICGRTGAGKSSIMTALFRLAELDSGKISIDGVDISELGLHDLRSKLSIIPQDPVLFNGTIRKNLDPFNEYPDDEIWKVLLRAGVLNEEQLAEARLQTSGVAGNDIHKFHLDQTVEEQGSNFSLGERQLISFARALLRNTKILVLDEATSSVDYDTDAKIQQTIVREFSDCTILCIAHRLKTIINYDKILTLDKGSLAEFDSPWNLYNQRGIFYQICEKASIEESDFLRK</sequence>
<dbReference type="PROSITE" id="PS00211">
    <property type="entry name" value="ABC_TRANSPORTER_1"/>
    <property type="match status" value="2"/>
</dbReference>
<dbReference type="CDD" id="cd03250">
    <property type="entry name" value="ABCC_MRP_domain1"/>
    <property type="match status" value="1"/>
</dbReference>
<dbReference type="PANTHER" id="PTHR24223:SF456">
    <property type="entry name" value="MULTIDRUG RESISTANCE-ASSOCIATED PROTEIN LETHAL(2)03659"/>
    <property type="match status" value="1"/>
</dbReference>
<proteinExistence type="inferred from homology"/>
<dbReference type="PROSITE" id="PS50929">
    <property type="entry name" value="ABC_TM1F"/>
    <property type="match status" value="2"/>
</dbReference>
<dbReference type="SUPFAM" id="SSF90123">
    <property type="entry name" value="ABC transporter transmembrane region"/>
    <property type="match status" value="2"/>
</dbReference>
<dbReference type="CDD" id="cd18597">
    <property type="entry name" value="ABC_6TM_YOR1_D1_like"/>
    <property type="match status" value="1"/>
</dbReference>
<dbReference type="InterPro" id="IPR017871">
    <property type="entry name" value="ABC_transporter-like_CS"/>
</dbReference>
<dbReference type="Gene3D" id="3.40.50.300">
    <property type="entry name" value="P-loop containing nucleotide triphosphate hydrolases"/>
    <property type="match status" value="2"/>
</dbReference>
<evidence type="ECO:0000256" key="2">
    <source>
        <dbReference type="ARBA" id="ARBA00009726"/>
    </source>
</evidence>
<protein>
    <submittedName>
        <fullName evidence="13">Oligomycin resistance ATP-dependent permease Yor1p</fullName>
    </submittedName>
</protein>
<feature type="domain" description="ABC transmembrane type-1" evidence="12">
    <location>
        <begin position="139"/>
        <end position="423"/>
    </location>
</feature>
<dbReference type="PROSITE" id="PS50893">
    <property type="entry name" value="ABC_TRANSPORTER_2"/>
    <property type="match status" value="2"/>
</dbReference>
<dbReference type="InterPro" id="IPR036640">
    <property type="entry name" value="ABC1_TM_sf"/>
</dbReference>
<feature type="domain" description="ABC transporter" evidence="11">
    <location>
        <begin position="510"/>
        <end position="735"/>
    </location>
</feature>
<evidence type="ECO:0000256" key="6">
    <source>
        <dbReference type="ARBA" id="ARBA00022840"/>
    </source>
</evidence>
<feature type="domain" description="ABC transmembrane type-1" evidence="12">
    <location>
        <begin position="822"/>
        <end position="1099"/>
    </location>
</feature>
<dbReference type="Proteomes" id="UP001497600">
    <property type="component" value="Chromosome F"/>
</dbReference>
<evidence type="ECO:0000256" key="7">
    <source>
        <dbReference type="ARBA" id="ARBA00022989"/>
    </source>
</evidence>
<dbReference type="InterPro" id="IPR011527">
    <property type="entry name" value="ABC1_TM_dom"/>
</dbReference>
<dbReference type="Pfam" id="PF00664">
    <property type="entry name" value="ABC_membrane"/>
    <property type="match status" value="2"/>
</dbReference>
<evidence type="ECO:0000256" key="3">
    <source>
        <dbReference type="ARBA" id="ARBA00022448"/>
    </source>
</evidence>
<evidence type="ECO:0000256" key="10">
    <source>
        <dbReference type="SAM" id="Phobius"/>
    </source>
</evidence>
<keyword evidence="6" id="KW-0067">ATP-binding</keyword>
<dbReference type="SUPFAM" id="SSF52540">
    <property type="entry name" value="P-loop containing nucleoside triphosphate hydrolases"/>
    <property type="match status" value="2"/>
</dbReference>
<evidence type="ECO:0000259" key="11">
    <source>
        <dbReference type="PROSITE" id="PS50893"/>
    </source>
</evidence>
<feature type="transmembrane region" description="Helical" evidence="10">
    <location>
        <begin position="944"/>
        <end position="970"/>
    </location>
</feature>
<feature type="transmembrane region" description="Helical" evidence="10">
    <location>
        <begin position="181"/>
        <end position="203"/>
    </location>
</feature>
<feature type="transmembrane region" description="Helical" evidence="10">
    <location>
        <begin position="406"/>
        <end position="425"/>
    </location>
</feature>
<dbReference type="PANTHER" id="PTHR24223">
    <property type="entry name" value="ATP-BINDING CASSETTE SUB-FAMILY C"/>
    <property type="match status" value="1"/>
</dbReference>
<keyword evidence="7 10" id="KW-1133">Transmembrane helix</keyword>
<feature type="region of interest" description="Disordered" evidence="9">
    <location>
        <begin position="505"/>
        <end position="525"/>
    </location>
</feature>
<feature type="transmembrane region" description="Helical" evidence="10">
    <location>
        <begin position="815"/>
        <end position="838"/>
    </location>
</feature>
<keyword evidence="8 10" id="KW-0472">Membrane</keyword>
<dbReference type="EMBL" id="OZ004258">
    <property type="protein sequence ID" value="CAK7913789.1"/>
    <property type="molecule type" value="Genomic_DNA"/>
</dbReference>
<feature type="transmembrane region" description="Helical" evidence="10">
    <location>
        <begin position="141"/>
        <end position="161"/>
    </location>
</feature>
<evidence type="ECO:0000313" key="14">
    <source>
        <dbReference type="Proteomes" id="UP001497600"/>
    </source>
</evidence>
<dbReference type="InterPro" id="IPR050173">
    <property type="entry name" value="ABC_transporter_C-like"/>
</dbReference>
<accession>A0ABP0EFU2</accession>
<dbReference type="InterPro" id="IPR027417">
    <property type="entry name" value="P-loop_NTPase"/>
</dbReference>
<name>A0ABP0EFU2_9ASCO</name>
<feature type="compositionally biased region" description="Basic and acidic residues" evidence="9">
    <location>
        <begin position="505"/>
        <end position="515"/>
    </location>
</feature>
<feature type="transmembrane region" description="Helical" evidence="10">
    <location>
        <begin position="1041"/>
        <end position="1066"/>
    </location>
</feature>
<keyword evidence="4 10" id="KW-0812">Transmembrane</keyword>
<reference evidence="13 14" key="1">
    <citation type="submission" date="2024-01" db="EMBL/GenBank/DDBJ databases">
        <authorList>
            <consortium name="Genoscope - CEA"/>
            <person name="William W."/>
        </authorList>
    </citation>
    <scope>NUCLEOTIDE SEQUENCE [LARGE SCALE GENOMIC DNA]</scope>
    <source>
        <strain evidence="13 14">29B2s-10</strain>
    </source>
</reference>
<feature type="transmembrane region" description="Helical" evidence="10">
    <location>
        <begin position="284"/>
        <end position="304"/>
    </location>
</feature>
<keyword evidence="5" id="KW-0547">Nucleotide-binding</keyword>
<evidence type="ECO:0000256" key="8">
    <source>
        <dbReference type="ARBA" id="ARBA00023136"/>
    </source>
</evidence>
<evidence type="ECO:0000313" key="13">
    <source>
        <dbReference type="EMBL" id="CAK7913789.1"/>
    </source>
</evidence>